<dbReference type="InParanoid" id="A0A2P6N3U2"/>
<dbReference type="Proteomes" id="UP000241769">
    <property type="component" value="Unassembled WGS sequence"/>
</dbReference>
<comment type="caution">
    <text evidence="3">The sequence shown here is derived from an EMBL/GenBank/DDBJ whole genome shotgun (WGS) entry which is preliminary data.</text>
</comment>
<sequence length="122" mass="13781">MQRLSTSARGLFIRTQGSVTRNHLNVRNIQPRRNGGGTSHGHDTHGHDHGHEHKHLDLSTAYYIEGNEIKGTPPVRSQDSYPVLPILPVCILFGLYLYFFGSQPPEGIERRDWTPKSLGKKE</sequence>
<evidence type="ECO:0000256" key="2">
    <source>
        <dbReference type="SAM" id="Phobius"/>
    </source>
</evidence>
<keyword evidence="2" id="KW-1133">Transmembrane helix</keyword>
<feature type="compositionally biased region" description="Basic and acidic residues" evidence="1">
    <location>
        <begin position="40"/>
        <end position="54"/>
    </location>
</feature>
<accession>A0A2P6N3U2</accession>
<dbReference type="AlphaFoldDB" id="A0A2P6N3U2"/>
<evidence type="ECO:0000313" key="4">
    <source>
        <dbReference type="Proteomes" id="UP000241769"/>
    </source>
</evidence>
<keyword evidence="4" id="KW-1185">Reference proteome</keyword>
<keyword evidence="2" id="KW-0812">Transmembrane</keyword>
<keyword evidence="2" id="KW-0472">Membrane</keyword>
<feature type="region of interest" description="Disordered" evidence="1">
    <location>
        <begin position="27"/>
        <end position="54"/>
    </location>
</feature>
<gene>
    <name evidence="3" type="ORF">PROFUN_13471</name>
</gene>
<evidence type="ECO:0000313" key="3">
    <source>
        <dbReference type="EMBL" id="PRP78618.1"/>
    </source>
</evidence>
<feature type="region of interest" description="Disordered" evidence="1">
    <location>
        <begin position="102"/>
        <end position="122"/>
    </location>
</feature>
<dbReference type="EMBL" id="MDYQ01000214">
    <property type="protein sequence ID" value="PRP78618.1"/>
    <property type="molecule type" value="Genomic_DNA"/>
</dbReference>
<organism evidence="3 4">
    <name type="scientific">Planoprotostelium fungivorum</name>
    <dbReference type="NCBI Taxonomy" id="1890364"/>
    <lineage>
        <taxon>Eukaryota</taxon>
        <taxon>Amoebozoa</taxon>
        <taxon>Evosea</taxon>
        <taxon>Variosea</taxon>
        <taxon>Cavosteliida</taxon>
        <taxon>Cavosteliaceae</taxon>
        <taxon>Planoprotostelium</taxon>
    </lineage>
</organism>
<feature type="transmembrane region" description="Helical" evidence="2">
    <location>
        <begin position="83"/>
        <end position="101"/>
    </location>
</feature>
<protein>
    <submittedName>
        <fullName evidence="3">Uncharacterized protein</fullName>
    </submittedName>
</protein>
<reference evidence="3 4" key="1">
    <citation type="journal article" date="2018" name="Genome Biol. Evol.">
        <title>Multiple Roots of Fruiting Body Formation in Amoebozoa.</title>
        <authorList>
            <person name="Hillmann F."/>
            <person name="Forbes G."/>
            <person name="Novohradska S."/>
            <person name="Ferling I."/>
            <person name="Riege K."/>
            <person name="Groth M."/>
            <person name="Westermann M."/>
            <person name="Marz M."/>
            <person name="Spaller T."/>
            <person name="Winckler T."/>
            <person name="Schaap P."/>
            <person name="Glockner G."/>
        </authorList>
    </citation>
    <scope>NUCLEOTIDE SEQUENCE [LARGE SCALE GENOMIC DNA]</scope>
    <source>
        <strain evidence="3 4">Jena</strain>
    </source>
</reference>
<feature type="compositionally biased region" description="Basic and acidic residues" evidence="1">
    <location>
        <begin position="107"/>
        <end position="122"/>
    </location>
</feature>
<evidence type="ECO:0000256" key="1">
    <source>
        <dbReference type="SAM" id="MobiDB-lite"/>
    </source>
</evidence>
<name>A0A2P6N3U2_9EUKA</name>
<proteinExistence type="predicted"/>